<dbReference type="InterPro" id="IPR001254">
    <property type="entry name" value="Trypsin_dom"/>
</dbReference>
<feature type="compositionally biased region" description="Basic and acidic residues" evidence="6">
    <location>
        <begin position="87"/>
        <end position="96"/>
    </location>
</feature>
<dbReference type="OrthoDB" id="6411962at2759"/>
<keyword evidence="3" id="KW-0720">Serine protease</keyword>
<proteinExistence type="predicted"/>
<evidence type="ECO:0000256" key="2">
    <source>
        <dbReference type="ARBA" id="ARBA00022801"/>
    </source>
</evidence>
<dbReference type="PANTHER" id="PTHR24252">
    <property type="entry name" value="ACROSIN-RELATED"/>
    <property type="match status" value="1"/>
</dbReference>
<feature type="non-terminal residue" evidence="8">
    <location>
        <position position="626"/>
    </location>
</feature>
<evidence type="ECO:0000256" key="3">
    <source>
        <dbReference type="ARBA" id="ARBA00022825"/>
    </source>
</evidence>
<dbReference type="CDD" id="cd00112">
    <property type="entry name" value="LDLa"/>
    <property type="match status" value="2"/>
</dbReference>
<dbReference type="Gene3D" id="2.40.10.10">
    <property type="entry name" value="Trypsin-like serine proteases"/>
    <property type="match status" value="1"/>
</dbReference>
<dbReference type="InterPro" id="IPR002172">
    <property type="entry name" value="LDrepeatLR_classA_rpt"/>
</dbReference>
<keyword evidence="2" id="KW-0378">Hydrolase</keyword>
<dbReference type="EMBL" id="QCYY01001145">
    <property type="protein sequence ID" value="ROT80189.1"/>
    <property type="molecule type" value="Genomic_DNA"/>
</dbReference>
<dbReference type="InterPro" id="IPR033116">
    <property type="entry name" value="TRYPSIN_SER"/>
</dbReference>
<dbReference type="AlphaFoldDB" id="A0A3R7ME56"/>
<dbReference type="CDD" id="cd00190">
    <property type="entry name" value="Tryp_SPc"/>
    <property type="match status" value="1"/>
</dbReference>
<reference evidence="8 9" key="1">
    <citation type="submission" date="2018-04" db="EMBL/GenBank/DDBJ databases">
        <authorList>
            <person name="Zhang X."/>
            <person name="Yuan J."/>
            <person name="Li F."/>
            <person name="Xiang J."/>
        </authorList>
    </citation>
    <scope>NUCLEOTIDE SEQUENCE [LARGE SCALE GENOMIC DNA]</scope>
    <source>
        <tissue evidence="8">Muscle</tissue>
    </source>
</reference>
<evidence type="ECO:0000313" key="8">
    <source>
        <dbReference type="EMBL" id="ROT80189.1"/>
    </source>
</evidence>
<dbReference type="PRINTS" id="PR00722">
    <property type="entry name" value="CHYMOTRYPSIN"/>
</dbReference>
<feature type="compositionally biased region" description="Polar residues" evidence="6">
    <location>
        <begin position="100"/>
        <end position="110"/>
    </location>
</feature>
<evidence type="ECO:0000259" key="7">
    <source>
        <dbReference type="PROSITE" id="PS50240"/>
    </source>
</evidence>
<comment type="caution">
    <text evidence="8">The sequence shown here is derived from an EMBL/GenBank/DDBJ whole genome shotgun (WGS) entry which is preliminary data.</text>
</comment>
<feature type="region of interest" description="Disordered" evidence="6">
    <location>
        <begin position="29"/>
        <end position="55"/>
    </location>
</feature>
<evidence type="ECO:0000256" key="4">
    <source>
        <dbReference type="ARBA" id="ARBA00023157"/>
    </source>
</evidence>
<feature type="compositionally biased region" description="Polar residues" evidence="6">
    <location>
        <begin position="29"/>
        <end position="41"/>
    </location>
</feature>
<dbReference type="SUPFAM" id="SSF50494">
    <property type="entry name" value="Trypsin-like serine proteases"/>
    <property type="match status" value="1"/>
</dbReference>
<dbReference type="InterPro" id="IPR036055">
    <property type="entry name" value="LDL_receptor-like_sf"/>
</dbReference>
<keyword evidence="4 5" id="KW-1015">Disulfide bond</keyword>
<feature type="disulfide bond" evidence="5">
    <location>
        <begin position="130"/>
        <end position="145"/>
    </location>
</feature>
<dbReference type="GO" id="GO:0006508">
    <property type="term" value="P:proteolysis"/>
    <property type="evidence" value="ECO:0007669"/>
    <property type="project" value="UniProtKB-KW"/>
</dbReference>
<dbReference type="InterPro" id="IPR009003">
    <property type="entry name" value="Peptidase_S1_PA"/>
</dbReference>
<dbReference type="InterPro" id="IPR023415">
    <property type="entry name" value="LDLR_class-A_CS"/>
</dbReference>
<dbReference type="PROSITE" id="PS50068">
    <property type="entry name" value="LDLRA_2"/>
    <property type="match status" value="2"/>
</dbReference>
<dbReference type="Pfam" id="PF00057">
    <property type="entry name" value="Ldl_recept_a"/>
    <property type="match status" value="1"/>
</dbReference>
<protein>
    <submittedName>
        <fullName evidence="8">Putative serine protease nudel</fullName>
    </submittedName>
</protein>
<evidence type="ECO:0000256" key="1">
    <source>
        <dbReference type="ARBA" id="ARBA00022670"/>
    </source>
</evidence>
<sequence>MQLSYLPERVKNLPFLVGHEPVNGFVTNPRTQANGGTSARGGQTAHAEMPNGSTRHAEQETAVNNVQTFTHLKESVPSIVQSQQAEAKSKDHESRRIASRQANSSSSLCQQDEKVPCNDSRGCYFPTEKCDGLIQCHDASDELQCSCFERMHSAGKRCDSYPDCPDFSDERGCDGCSPWELSCEENGTITCVPEAALCDGHSDCADNSDEQLCSRLSRRQADTSPLLTLHNEGYLELKRDGFWRPLCADLETNYAEVVMDHCDEVVGSRHTEDIQNLVPFTGTGPTMWVHYNDTSKTFSVSSHCGQHLLLYVKCSVPTCGSQTVRKRESRPVRQRRKINLYEKSVESSRPHRGLNRIVGGREAEANVWSFAVGIIGDGKYHCGGTILTSEWILTVSHCFSDFYIQRNFEVQAGMYRRGSWSPFEQTSVVSRVIRHPEFNSLLQNDVALLKLETPLHLNRWVRPVCLARDLQPKEEDYCTVAGWGTQIEGETQSKSDTMMEVDVPILDTCINSFPGYSDESLICAGYEEGMKDACAGDSGGPLMCLGDSEGWVQAGIVSFGRGCARPNEPGSYSRITHFRSWIMETLGRIDENGSLPAIDLQTKCLGSLCQLPAGNCLQAKYVCDKE</sequence>
<feature type="domain" description="Peptidase S1" evidence="7">
    <location>
        <begin position="357"/>
        <end position="587"/>
    </location>
</feature>
<dbReference type="SUPFAM" id="SSF57424">
    <property type="entry name" value="LDL receptor-like module"/>
    <property type="match status" value="2"/>
</dbReference>
<organism evidence="8 9">
    <name type="scientific">Penaeus vannamei</name>
    <name type="common">Whiteleg shrimp</name>
    <name type="synonym">Litopenaeus vannamei</name>
    <dbReference type="NCBI Taxonomy" id="6689"/>
    <lineage>
        <taxon>Eukaryota</taxon>
        <taxon>Metazoa</taxon>
        <taxon>Ecdysozoa</taxon>
        <taxon>Arthropoda</taxon>
        <taxon>Crustacea</taxon>
        <taxon>Multicrustacea</taxon>
        <taxon>Malacostraca</taxon>
        <taxon>Eumalacostraca</taxon>
        <taxon>Eucarida</taxon>
        <taxon>Decapoda</taxon>
        <taxon>Dendrobranchiata</taxon>
        <taxon>Penaeoidea</taxon>
        <taxon>Penaeidae</taxon>
        <taxon>Penaeus</taxon>
    </lineage>
</organism>
<feature type="disulfide bond" evidence="5">
    <location>
        <begin position="198"/>
        <end position="213"/>
    </location>
</feature>
<dbReference type="Pfam" id="PF00089">
    <property type="entry name" value="Trypsin"/>
    <property type="match status" value="1"/>
</dbReference>
<comment type="caution">
    <text evidence="5">Lacks conserved residue(s) required for the propagation of feature annotation.</text>
</comment>
<dbReference type="Proteomes" id="UP000283509">
    <property type="component" value="Unassembled WGS sequence"/>
</dbReference>
<feature type="region of interest" description="Disordered" evidence="6">
    <location>
        <begin position="82"/>
        <end position="116"/>
    </location>
</feature>
<evidence type="ECO:0000256" key="6">
    <source>
        <dbReference type="SAM" id="MobiDB-lite"/>
    </source>
</evidence>
<dbReference type="InterPro" id="IPR043504">
    <property type="entry name" value="Peptidase_S1_PA_chymotrypsin"/>
</dbReference>
<evidence type="ECO:0000313" key="9">
    <source>
        <dbReference type="Proteomes" id="UP000283509"/>
    </source>
</evidence>
<dbReference type="SMART" id="SM00020">
    <property type="entry name" value="Tryp_SPc"/>
    <property type="match status" value="1"/>
</dbReference>
<dbReference type="PROSITE" id="PS00135">
    <property type="entry name" value="TRYPSIN_SER"/>
    <property type="match status" value="1"/>
</dbReference>
<dbReference type="PANTHER" id="PTHR24252:SF7">
    <property type="entry name" value="HYALIN"/>
    <property type="match status" value="1"/>
</dbReference>
<dbReference type="GO" id="GO:0004252">
    <property type="term" value="F:serine-type endopeptidase activity"/>
    <property type="evidence" value="ECO:0007669"/>
    <property type="project" value="InterPro"/>
</dbReference>
<dbReference type="InterPro" id="IPR001314">
    <property type="entry name" value="Peptidase_S1A"/>
</dbReference>
<dbReference type="Gene3D" id="4.10.400.10">
    <property type="entry name" value="Low-density Lipoprotein Receptor"/>
    <property type="match status" value="1"/>
</dbReference>
<evidence type="ECO:0000256" key="5">
    <source>
        <dbReference type="PROSITE-ProRule" id="PRU00124"/>
    </source>
</evidence>
<keyword evidence="9" id="KW-1185">Reference proteome</keyword>
<accession>A0A3R7ME56</accession>
<dbReference type="SMART" id="SM00192">
    <property type="entry name" value="LDLa"/>
    <property type="match status" value="2"/>
</dbReference>
<dbReference type="FunFam" id="2.40.10.10:FF:000003">
    <property type="entry name" value="Transmembrane serine protease 3"/>
    <property type="match status" value="1"/>
</dbReference>
<name>A0A3R7ME56_PENVA</name>
<dbReference type="PROSITE" id="PS01209">
    <property type="entry name" value="LDLRA_1"/>
    <property type="match status" value="1"/>
</dbReference>
<gene>
    <name evidence="8" type="ORF">C7M84_001096</name>
</gene>
<dbReference type="PROSITE" id="PS50240">
    <property type="entry name" value="TRYPSIN_DOM"/>
    <property type="match status" value="1"/>
</dbReference>
<reference evidence="8 9" key="2">
    <citation type="submission" date="2019-01" db="EMBL/GenBank/DDBJ databases">
        <title>The decoding of complex shrimp genome reveals the adaptation for benthos swimmer, frequently molting mechanism and breeding impact on genome.</title>
        <authorList>
            <person name="Sun Y."/>
            <person name="Gao Y."/>
            <person name="Yu Y."/>
        </authorList>
    </citation>
    <scope>NUCLEOTIDE SEQUENCE [LARGE SCALE GENOMIC DNA]</scope>
    <source>
        <tissue evidence="8">Muscle</tissue>
    </source>
</reference>
<keyword evidence="1 8" id="KW-0645">Protease</keyword>